<dbReference type="PANTHER" id="PTHR22726:SF1">
    <property type="entry name" value="METALLOENDOPEPTIDASE OMA1, MITOCHONDRIAL"/>
    <property type="match status" value="1"/>
</dbReference>
<dbReference type="InterPro" id="IPR051156">
    <property type="entry name" value="Mito/Outer_Membr_Metalloprot"/>
</dbReference>
<evidence type="ECO:0000256" key="2">
    <source>
        <dbReference type="ARBA" id="ARBA00022723"/>
    </source>
</evidence>
<dbReference type="GO" id="GO:0004222">
    <property type="term" value="F:metalloendopeptidase activity"/>
    <property type="evidence" value="ECO:0007669"/>
    <property type="project" value="InterPro"/>
</dbReference>
<proteinExistence type="inferred from homology"/>
<keyword evidence="4 6" id="KW-0862">Zinc</keyword>
<evidence type="ECO:0000259" key="8">
    <source>
        <dbReference type="Pfam" id="PF01435"/>
    </source>
</evidence>
<evidence type="ECO:0000256" key="3">
    <source>
        <dbReference type="ARBA" id="ARBA00022801"/>
    </source>
</evidence>
<dbReference type="InterPro" id="IPR001915">
    <property type="entry name" value="Peptidase_M48"/>
</dbReference>
<organism evidence="9 10">
    <name type="scientific">Propionispora vibrioides</name>
    <dbReference type="NCBI Taxonomy" id="112903"/>
    <lineage>
        <taxon>Bacteria</taxon>
        <taxon>Bacillati</taxon>
        <taxon>Bacillota</taxon>
        <taxon>Negativicutes</taxon>
        <taxon>Selenomonadales</taxon>
        <taxon>Sporomusaceae</taxon>
        <taxon>Propionispora</taxon>
    </lineage>
</organism>
<evidence type="ECO:0000313" key="9">
    <source>
        <dbReference type="EMBL" id="SEP42924.1"/>
    </source>
</evidence>
<dbReference type="AlphaFoldDB" id="A0A1H8XS62"/>
<dbReference type="GO" id="GO:0046872">
    <property type="term" value="F:metal ion binding"/>
    <property type="evidence" value="ECO:0007669"/>
    <property type="project" value="UniProtKB-KW"/>
</dbReference>
<dbReference type="Pfam" id="PF01435">
    <property type="entry name" value="Peptidase_M48"/>
    <property type="match status" value="1"/>
</dbReference>
<comment type="cofactor">
    <cofactor evidence="6">
        <name>Zn(2+)</name>
        <dbReference type="ChEBI" id="CHEBI:29105"/>
    </cofactor>
    <text evidence="6">Binds 1 zinc ion per subunit.</text>
</comment>
<evidence type="ECO:0000256" key="4">
    <source>
        <dbReference type="ARBA" id="ARBA00022833"/>
    </source>
</evidence>
<keyword evidence="5 6" id="KW-0482">Metalloprotease</keyword>
<protein>
    <submittedName>
        <fullName evidence="9">Peptidase family M48</fullName>
    </submittedName>
</protein>
<keyword evidence="3 6" id="KW-0378">Hydrolase</keyword>
<evidence type="ECO:0000256" key="6">
    <source>
        <dbReference type="RuleBase" id="RU003983"/>
    </source>
</evidence>
<dbReference type="Gene3D" id="3.30.2010.10">
    <property type="entry name" value="Metalloproteases ('zincins'), catalytic domain"/>
    <property type="match status" value="1"/>
</dbReference>
<evidence type="ECO:0000313" key="10">
    <source>
        <dbReference type="Proteomes" id="UP000198847"/>
    </source>
</evidence>
<reference evidence="9 10" key="1">
    <citation type="submission" date="2016-10" db="EMBL/GenBank/DDBJ databases">
        <authorList>
            <person name="de Groot N.N."/>
        </authorList>
    </citation>
    <scope>NUCLEOTIDE SEQUENCE [LARGE SCALE GENOMIC DNA]</scope>
    <source>
        <strain evidence="9 10">DSM 13305</strain>
    </source>
</reference>
<dbReference type="PANTHER" id="PTHR22726">
    <property type="entry name" value="METALLOENDOPEPTIDASE OMA1"/>
    <property type="match status" value="1"/>
</dbReference>
<dbReference type="STRING" id="112903.SAMN04490178_12910"/>
<keyword evidence="1 6" id="KW-0645">Protease</keyword>
<comment type="similarity">
    <text evidence="6">Belongs to the peptidase M48 family.</text>
</comment>
<keyword evidence="10" id="KW-1185">Reference proteome</keyword>
<evidence type="ECO:0000256" key="5">
    <source>
        <dbReference type="ARBA" id="ARBA00023049"/>
    </source>
</evidence>
<evidence type="ECO:0000256" key="7">
    <source>
        <dbReference type="SAM" id="SignalP"/>
    </source>
</evidence>
<gene>
    <name evidence="9" type="ORF">SAMN04490178_12910</name>
</gene>
<keyword evidence="2" id="KW-0479">Metal-binding</keyword>
<dbReference type="OrthoDB" id="1624239at2"/>
<keyword evidence="7" id="KW-0732">Signal</keyword>
<feature type="signal peptide" evidence="7">
    <location>
        <begin position="1"/>
        <end position="28"/>
    </location>
</feature>
<dbReference type="CDD" id="cd07324">
    <property type="entry name" value="M48C_Oma1-like"/>
    <property type="match status" value="1"/>
</dbReference>
<sequence length="353" mass="39152">MWHQMLKRLSSIFLAAFFIFQVTIPAEAASFGQTLFYGTVAFAYMNNQLNSLNDHHQEDLLKQTQKQTGVYENDEMDTYVRNIARHLMSNGLIRNHYAVYITPDKKFNAFCTLGRVIAVNRGTVETLNEDELAAVLGHEMSHGEHKDPVEGTKKVMGLGLMVDLYLKDNSNLTSEVLGIAAANYVTNEVITMQEEWNADNSGFDNAVAAGYNPGGGAAAMVKLRAQLGELWHEGLGRVVSPNNHPRTSDRIKNFAKRLTDYSGGHISVRNDKTVQINGQDVLTPVKTDQLTAEERAYLIAGNLARVYHKNDLATAYEGDGGAIYIGDQLIMTPTADDLEKQDLIDKINQKIGK</sequence>
<feature type="domain" description="Peptidase M48" evidence="8">
    <location>
        <begin position="79"/>
        <end position="256"/>
    </location>
</feature>
<accession>A0A1H8XS62</accession>
<evidence type="ECO:0000256" key="1">
    <source>
        <dbReference type="ARBA" id="ARBA00022670"/>
    </source>
</evidence>
<dbReference type="GO" id="GO:0051603">
    <property type="term" value="P:proteolysis involved in protein catabolic process"/>
    <property type="evidence" value="ECO:0007669"/>
    <property type="project" value="TreeGrafter"/>
</dbReference>
<feature type="chain" id="PRO_5011766448" evidence="7">
    <location>
        <begin position="29"/>
        <end position="353"/>
    </location>
</feature>
<dbReference type="GO" id="GO:0016020">
    <property type="term" value="C:membrane"/>
    <property type="evidence" value="ECO:0007669"/>
    <property type="project" value="TreeGrafter"/>
</dbReference>
<dbReference type="RefSeq" id="WP_091750920.1">
    <property type="nucleotide sequence ID" value="NZ_FODY01000029.1"/>
</dbReference>
<dbReference type="Proteomes" id="UP000198847">
    <property type="component" value="Unassembled WGS sequence"/>
</dbReference>
<name>A0A1H8XS62_9FIRM</name>
<dbReference type="EMBL" id="FODY01000029">
    <property type="protein sequence ID" value="SEP42924.1"/>
    <property type="molecule type" value="Genomic_DNA"/>
</dbReference>